<keyword evidence="2" id="KW-0175">Coiled coil</keyword>
<dbReference type="Gene3D" id="1.20.1270.60">
    <property type="entry name" value="Arfaptin homology (AH) domain/BAR domain"/>
    <property type="match status" value="1"/>
</dbReference>
<dbReference type="CDD" id="cd07650">
    <property type="entry name" value="F-BAR_Syp1p_like"/>
    <property type="match status" value="1"/>
</dbReference>
<dbReference type="Pfam" id="PF00611">
    <property type="entry name" value="FCH"/>
    <property type="match status" value="1"/>
</dbReference>
<feature type="compositionally biased region" description="Low complexity" evidence="3">
    <location>
        <begin position="257"/>
        <end position="267"/>
    </location>
</feature>
<dbReference type="GO" id="GO:0005886">
    <property type="term" value="C:plasma membrane"/>
    <property type="evidence" value="ECO:0007669"/>
    <property type="project" value="TreeGrafter"/>
</dbReference>
<dbReference type="RefSeq" id="XP_006694090.1">
    <property type="nucleotide sequence ID" value="XM_006694027.1"/>
</dbReference>
<dbReference type="Proteomes" id="UP000008066">
    <property type="component" value="Unassembled WGS sequence"/>
</dbReference>
<feature type="domain" description="MHD" evidence="4">
    <location>
        <begin position="584"/>
        <end position="847"/>
    </location>
</feature>
<dbReference type="OMA" id="FQTHEVD"/>
<keyword evidence="1" id="KW-0254">Endocytosis</keyword>
<keyword evidence="6" id="KW-1185">Reference proteome</keyword>
<dbReference type="eggNOG" id="ENOG502QQAW">
    <property type="taxonomic scope" value="Eukaryota"/>
</dbReference>
<feature type="compositionally biased region" description="Basic and acidic residues" evidence="3">
    <location>
        <begin position="363"/>
        <end position="373"/>
    </location>
</feature>
<dbReference type="GO" id="GO:0030139">
    <property type="term" value="C:endocytic vesicle"/>
    <property type="evidence" value="ECO:0007669"/>
    <property type="project" value="TreeGrafter"/>
</dbReference>
<evidence type="ECO:0000259" key="4">
    <source>
        <dbReference type="PROSITE" id="PS51072"/>
    </source>
</evidence>
<protein>
    <submittedName>
        <fullName evidence="5">Putative suppressor of profilin protein</fullName>
    </submittedName>
</protein>
<dbReference type="InterPro" id="IPR018808">
    <property type="entry name" value="Muniscin_C"/>
</dbReference>
<reference evidence="5 6" key="1">
    <citation type="journal article" date="2011" name="Cell">
        <title>Insight into structure and assembly of the nuclear pore complex by utilizing the genome of a eukaryotic thermophile.</title>
        <authorList>
            <person name="Amlacher S."/>
            <person name="Sarges P."/>
            <person name="Flemming D."/>
            <person name="van Noort V."/>
            <person name="Kunze R."/>
            <person name="Devos D.P."/>
            <person name="Arumugam M."/>
            <person name="Bork P."/>
            <person name="Hurt E."/>
        </authorList>
    </citation>
    <scope>NUCLEOTIDE SEQUENCE [LARGE SCALE GENOMIC DNA]</scope>
    <source>
        <strain evidence="6">DSM 1495 / CBS 144.50 / IMI 039719</strain>
    </source>
</reference>
<accession>G0S7K3</accession>
<dbReference type="STRING" id="759272.G0S7K3"/>
<dbReference type="OrthoDB" id="331602at2759"/>
<dbReference type="InterPro" id="IPR027267">
    <property type="entry name" value="AH/BAR_dom_sf"/>
</dbReference>
<feature type="region of interest" description="Disordered" evidence="3">
    <location>
        <begin position="239"/>
        <end position="418"/>
    </location>
</feature>
<feature type="coiled-coil region" evidence="2">
    <location>
        <begin position="123"/>
        <end position="150"/>
    </location>
</feature>
<dbReference type="InterPro" id="IPR028565">
    <property type="entry name" value="MHD"/>
</dbReference>
<evidence type="ECO:0000313" key="5">
    <source>
        <dbReference type="EMBL" id="EGS21794.1"/>
    </source>
</evidence>
<dbReference type="PANTHER" id="PTHR23065:SF54">
    <property type="entry name" value="SUPPRESSOR OF YEAST PROFILIN DELETION"/>
    <property type="match status" value="1"/>
</dbReference>
<feature type="compositionally biased region" description="Basic and acidic residues" evidence="3">
    <location>
        <begin position="272"/>
        <end position="287"/>
    </location>
</feature>
<organism evidence="6">
    <name type="scientific">Chaetomium thermophilum (strain DSM 1495 / CBS 144.50 / IMI 039719)</name>
    <name type="common">Thermochaetoides thermophila</name>
    <dbReference type="NCBI Taxonomy" id="759272"/>
    <lineage>
        <taxon>Eukaryota</taxon>
        <taxon>Fungi</taxon>
        <taxon>Dikarya</taxon>
        <taxon>Ascomycota</taxon>
        <taxon>Pezizomycotina</taxon>
        <taxon>Sordariomycetes</taxon>
        <taxon>Sordariomycetidae</taxon>
        <taxon>Sordariales</taxon>
        <taxon>Chaetomiaceae</taxon>
        <taxon>Thermochaetoides</taxon>
    </lineage>
</organism>
<dbReference type="GO" id="GO:0032153">
    <property type="term" value="C:cell division site"/>
    <property type="evidence" value="ECO:0007669"/>
    <property type="project" value="TreeGrafter"/>
</dbReference>
<evidence type="ECO:0000256" key="1">
    <source>
        <dbReference type="ARBA" id="ARBA00022583"/>
    </source>
</evidence>
<evidence type="ECO:0000256" key="2">
    <source>
        <dbReference type="SAM" id="Coils"/>
    </source>
</evidence>
<dbReference type="PROSITE" id="PS51072">
    <property type="entry name" value="MHD"/>
    <property type="match status" value="1"/>
</dbReference>
<dbReference type="PANTHER" id="PTHR23065">
    <property type="entry name" value="PROLINE-SERINE-THREONINE PHOSPHATASE INTERACTING PROTEIN 1"/>
    <property type="match status" value="1"/>
</dbReference>
<dbReference type="InterPro" id="IPR001060">
    <property type="entry name" value="FCH_dom"/>
</dbReference>
<dbReference type="HOGENOM" id="CLU_011037_0_0_1"/>
<dbReference type="CDD" id="cd09264">
    <property type="entry name" value="AP_Syp1_MHD"/>
    <property type="match status" value="1"/>
</dbReference>
<gene>
    <name evidence="5" type="ORF">CTHT_0036620</name>
</gene>
<dbReference type="GO" id="GO:0006897">
    <property type="term" value="P:endocytosis"/>
    <property type="evidence" value="ECO:0007669"/>
    <property type="project" value="UniProtKB-KW"/>
</dbReference>
<dbReference type="GeneID" id="18257700"/>
<dbReference type="InterPro" id="IPR049609">
    <property type="entry name" value="Syp1-like_MHD"/>
</dbReference>
<evidence type="ECO:0000256" key="3">
    <source>
        <dbReference type="SAM" id="MobiDB-lite"/>
    </source>
</evidence>
<feature type="compositionally biased region" description="Polar residues" evidence="3">
    <location>
        <begin position="322"/>
        <end position="347"/>
    </location>
</feature>
<feature type="compositionally biased region" description="Low complexity" evidence="3">
    <location>
        <begin position="532"/>
        <end position="546"/>
    </location>
</feature>
<dbReference type="EMBL" id="GL988041">
    <property type="protein sequence ID" value="EGS21794.1"/>
    <property type="molecule type" value="Genomic_DNA"/>
</dbReference>
<dbReference type="KEGG" id="cthr:CTHT_0036620"/>
<dbReference type="SMART" id="SM00055">
    <property type="entry name" value="FCH"/>
    <property type="match status" value="1"/>
</dbReference>
<proteinExistence type="predicted"/>
<dbReference type="SUPFAM" id="SSF103657">
    <property type="entry name" value="BAR/IMD domain-like"/>
    <property type="match status" value="1"/>
</dbReference>
<name>G0S7K3_CHATD</name>
<dbReference type="FunFam" id="1.20.1270.60:FF:000102">
    <property type="entry name" value="WGS project CABT00000000 data, contig 2.23"/>
    <property type="match status" value="1"/>
</dbReference>
<evidence type="ECO:0000313" key="6">
    <source>
        <dbReference type="Proteomes" id="UP000008066"/>
    </source>
</evidence>
<dbReference type="GO" id="GO:0032185">
    <property type="term" value="P:septin cytoskeleton organization"/>
    <property type="evidence" value="ECO:0007669"/>
    <property type="project" value="TreeGrafter"/>
</dbReference>
<sequence length="867" mass="95091">MATVDDLSRTEYPAMLAHLQPSQAVQVFSDRVKRITKTNQEIADWLQERRKVEEQYVAGLRKLLVFKVPNPSSELGVFQTPWDKILQSIESIAAAHQVFAQRIHEDVEQPLRQFQNKKEMQNIHTIASNLQTMARELEDATEKSDKLNKKGGKASAQKVDQAAARLETATQQWESQAPFIFETLQALDEQRINHLRDVLTQYETHEVDQAGRTQSAAEEVLNIMLEVNTSEEIRNFAQRTTAGKPKVERRTARQPGSAAPSPVAASVTGDDVSEHSGHREHQPESKLRSRIGTMLGRRRQSVHAGFGQLSPQKGLGSFSHRLGSSHSHTLSPRASSHNLAESHNRLSSVVERPTTEQPAAGDTTDKDQQRPHEGTNGVTTTGDLSRDHQPARPNLLNGTAEDIFDTPPPVPPLPQTIKEEPKKDAEGFTIPPLMNDPISQAQREAAAEAGETEQLFKLNIQNEPIAEEDQEAKQQAMSNVANALTSMAVPARRTGTVRGRREVRNTMYMPVAPIADITAENPFPPSPSLPASTSVPKVTPTTPLTSEPSHASDTQSIRSGTSVGASSSALARIRHPDLHGPNQAPGLHSSIIETVSAVFKDGEPQTVRVTGEIALAYVPDPEKPFTDHETIRLNNFSVLESIGPNRVFVANAPSPDEFTIDVSHLSMTTPAFTYRVHAESDTALAPHCPIALHPVWKPQGDKLGLLLQYRLNPSFSHATRSPVTLSNAVFIATYEGARASGVQTKPSGTHLKDKHIVYWRLGDVTLTEDWAKIICRVIGDQNAEPQPGHVEVRWEWVPPQPEGVGSGISVSRLLAEGPAAKGKEKEEEDPFADEAVISSAPASPHIERTWADVPLVKKVISGKYESK</sequence>
<feature type="compositionally biased region" description="Polar residues" evidence="3">
    <location>
        <begin position="547"/>
        <end position="569"/>
    </location>
</feature>
<feature type="region of interest" description="Disordered" evidence="3">
    <location>
        <begin position="519"/>
        <end position="569"/>
    </location>
</feature>
<dbReference type="Pfam" id="PF10291">
    <property type="entry name" value="muHD"/>
    <property type="match status" value="1"/>
</dbReference>
<dbReference type="AlphaFoldDB" id="G0S7K3"/>